<keyword evidence="2" id="KW-1185">Reference proteome</keyword>
<reference evidence="1 2" key="1">
    <citation type="submission" date="2018-06" db="EMBL/GenBank/DDBJ databases">
        <title>Streptomyces reniochalinae sp. nov. and Streptomyces diacarnus sp. nov. from marine sponges.</title>
        <authorList>
            <person name="Li L."/>
        </authorList>
    </citation>
    <scope>NUCLEOTIDE SEQUENCE [LARGE SCALE GENOMIC DNA]</scope>
    <source>
        <strain evidence="1 2">LHW51701</strain>
    </source>
</reference>
<dbReference type="AlphaFoldDB" id="A0A367EZS5"/>
<comment type="caution">
    <text evidence="1">The sequence shown here is derived from an EMBL/GenBank/DDBJ whole genome shotgun (WGS) entry which is preliminary data.</text>
</comment>
<sequence>MAEHPHANRRSPVPRDASFPETFREAVVRRGLSLERIHERLREQGIRISLASLGHWQSGRSQPERRSSLLAVDALEEILLLPSGDLRSRLGPHRPRGRFSPKLVGVEQFYGEDSLFERALGREDAAHSEHITRQFVHESVRVNRDRRMYCQSVYQVARANRDGVTRLSDLHCLDEAPASVDIVMHSGVLRGLDFQPAWKTVVVDVSFGRRLRKNETAAVHYDVIFDPKGEAAVCHERRTRVNLRGYLLHVYFDAEAAPLTCHSYFREKADATKSRARPLMLDPSHSAHTLVMPCPVGVHGMSWQWPD</sequence>
<evidence type="ECO:0000313" key="1">
    <source>
        <dbReference type="EMBL" id="RCG23132.1"/>
    </source>
</evidence>
<gene>
    <name evidence="1" type="ORF">DTL70_15790</name>
</gene>
<proteinExistence type="predicted"/>
<name>A0A367EZS5_9ACTN</name>
<protein>
    <submittedName>
        <fullName evidence="1">XRE family transcriptional regulator</fullName>
    </submittedName>
</protein>
<accession>A0A367EZS5</accession>
<evidence type="ECO:0000313" key="2">
    <source>
        <dbReference type="Proteomes" id="UP000252914"/>
    </source>
</evidence>
<organism evidence="1 2">
    <name type="scientific">Streptomyces diacarni</name>
    <dbReference type="NCBI Taxonomy" id="2800381"/>
    <lineage>
        <taxon>Bacteria</taxon>
        <taxon>Bacillati</taxon>
        <taxon>Actinomycetota</taxon>
        <taxon>Actinomycetes</taxon>
        <taxon>Kitasatosporales</taxon>
        <taxon>Streptomycetaceae</taxon>
        <taxon>Streptomyces</taxon>
    </lineage>
</organism>
<dbReference type="RefSeq" id="WP_114022542.1">
    <property type="nucleotide sequence ID" value="NZ_QOIN01000043.1"/>
</dbReference>
<dbReference type="Proteomes" id="UP000252914">
    <property type="component" value="Unassembled WGS sequence"/>
</dbReference>
<dbReference type="EMBL" id="QOIN01000043">
    <property type="protein sequence ID" value="RCG23132.1"/>
    <property type="molecule type" value="Genomic_DNA"/>
</dbReference>